<evidence type="ECO:0000256" key="3">
    <source>
        <dbReference type="ARBA" id="ARBA00022448"/>
    </source>
</evidence>
<evidence type="ECO:0000256" key="6">
    <source>
        <dbReference type="ARBA" id="ARBA00022792"/>
    </source>
</evidence>
<dbReference type="EMBL" id="FN648590">
    <property type="protein sequence ID" value="CBJ32919.1"/>
    <property type="molecule type" value="Genomic_DNA"/>
</dbReference>
<keyword evidence="5" id="KW-0677">Repeat</keyword>
<dbReference type="Gene3D" id="1.50.40.10">
    <property type="entry name" value="Mitochondrial carrier domain"/>
    <property type="match status" value="2"/>
</dbReference>
<accession>D7G037</accession>
<proteinExistence type="inferred from homology"/>
<comment type="similarity">
    <text evidence="2">Belongs to the mitochondrial carrier (TC 2.A.29) family.</text>
</comment>
<dbReference type="InterPro" id="IPR023395">
    <property type="entry name" value="MCP_dom_sf"/>
</dbReference>
<dbReference type="SUPFAM" id="SSF103506">
    <property type="entry name" value="Mitochondrial carrier"/>
    <property type="match status" value="1"/>
</dbReference>
<gene>
    <name evidence="12" type="ORF">Esi_0393_0004</name>
</gene>
<keyword evidence="8" id="KW-0496">Mitochondrion</keyword>
<keyword evidence="9 10" id="KW-0472">Membrane</keyword>
<evidence type="ECO:0000313" key="13">
    <source>
        <dbReference type="Proteomes" id="UP000002630"/>
    </source>
</evidence>
<dbReference type="PROSITE" id="PS50920">
    <property type="entry name" value="SOLCAR"/>
    <property type="match status" value="3"/>
</dbReference>
<keyword evidence="13" id="KW-1185">Reference proteome</keyword>
<dbReference type="PANTHER" id="PTHR45671:SF12">
    <property type="entry name" value="MITOCHONDRIAL PHOSPHATE CARRIER PROTEIN"/>
    <property type="match status" value="1"/>
</dbReference>
<dbReference type="GO" id="GO:0005315">
    <property type="term" value="F:phosphate transmembrane transporter activity"/>
    <property type="evidence" value="ECO:0007669"/>
    <property type="project" value="InterPro"/>
</dbReference>
<dbReference type="InParanoid" id="D7G037"/>
<evidence type="ECO:0000256" key="8">
    <source>
        <dbReference type="ARBA" id="ARBA00023128"/>
    </source>
</evidence>
<evidence type="ECO:0000256" key="5">
    <source>
        <dbReference type="ARBA" id="ARBA00022737"/>
    </source>
</evidence>
<evidence type="ECO:0000256" key="1">
    <source>
        <dbReference type="ARBA" id="ARBA00004448"/>
    </source>
</evidence>
<feature type="repeat" description="Solcar" evidence="10">
    <location>
        <begin position="304"/>
        <end position="388"/>
    </location>
</feature>
<dbReference type="eggNOG" id="KOG0767">
    <property type="taxonomic scope" value="Eukaryota"/>
</dbReference>
<dbReference type="AlphaFoldDB" id="D7G037"/>
<evidence type="ECO:0000313" key="12">
    <source>
        <dbReference type="EMBL" id="CBJ32919.1"/>
    </source>
</evidence>
<protein>
    <submittedName>
        <fullName evidence="12">Uncharacterized protein</fullName>
    </submittedName>
</protein>
<keyword evidence="4 10" id="KW-0812">Transmembrane</keyword>
<dbReference type="Proteomes" id="UP000002630">
    <property type="component" value="Linkage Group LG26"/>
</dbReference>
<reference evidence="12 13" key="1">
    <citation type="journal article" date="2010" name="Nature">
        <title>The Ectocarpus genome and the independent evolution of multicellularity in brown algae.</title>
        <authorList>
            <person name="Cock J.M."/>
            <person name="Sterck L."/>
            <person name="Rouze P."/>
            <person name="Scornet D."/>
            <person name="Allen A.E."/>
            <person name="Amoutzias G."/>
            <person name="Anthouard V."/>
            <person name="Artiguenave F."/>
            <person name="Aury J.M."/>
            <person name="Badger J.H."/>
            <person name="Beszteri B."/>
            <person name="Billiau K."/>
            <person name="Bonnet E."/>
            <person name="Bothwell J.H."/>
            <person name="Bowler C."/>
            <person name="Boyen C."/>
            <person name="Brownlee C."/>
            <person name="Carrano C.J."/>
            <person name="Charrier B."/>
            <person name="Cho G.Y."/>
            <person name="Coelho S.M."/>
            <person name="Collen J."/>
            <person name="Corre E."/>
            <person name="Da Silva C."/>
            <person name="Delage L."/>
            <person name="Delaroque N."/>
            <person name="Dittami S.M."/>
            <person name="Doulbeau S."/>
            <person name="Elias M."/>
            <person name="Farnham G."/>
            <person name="Gachon C.M."/>
            <person name="Gschloessl B."/>
            <person name="Heesch S."/>
            <person name="Jabbari K."/>
            <person name="Jubin C."/>
            <person name="Kawai H."/>
            <person name="Kimura K."/>
            <person name="Kloareg B."/>
            <person name="Kupper F.C."/>
            <person name="Lang D."/>
            <person name="Le Bail A."/>
            <person name="Leblanc C."/>
            <person name="Lerouge P."/>
            <person name="Lohr M."/>
            <person name="Lopez P.J."/>
            <person name="Martens C."/>
            <person name="Maumus F."/>
            <person name="Michel G."/>
            <person name="Miranda-Saavedra D."/>
            <person name="Morales J."/>
            <person name="Moreau H."/>
            <person name="Motomura T."/>
            <person name="Nagasato C."/>
            <person name="Napoli C.A."/>
            <person name="Nelson D.R."/>
            <person name="Nyvall-Collen P."/>
            <person name="Peters A.F."/>
            <person name="Pommier C."/>
            <person name="Potin P."/>
            <person name="Poulain J."/>
            <person name="Quesneville H."/>
            <person name="Read B."/>
            <person name="Rensing S.A."/>
            <person name="Ritter A."/>
            <person name="Rousvoal S."/>
            <person name="Samanta M."/>
            <person name="Samson G."/>
            <person name="Schroeder D.C."/>
            <person name="Segurens B."/>
            <person name="Strittmatter M."/>
            <person name="Tonon T."/>
            <person name="Tregear J.W."/>
            <person name="Valentin K."/>
            <person name="von Dassow P."/>
            <person name="Yamagishi T."/>
            <person name="Van de Peer Y."/>
            <person name="Wincker P."/>
        </authorList>
    </citation>
    <scope>NUCLEOTIDE SEQUENCE [LARGE SCALE GENOMIC DNA]</scope>
    <source>
        <strain evidence="13">Ec32 / CCAP1310/4</strain>
    </source>
</reference>
<comment type="subcellular location">
    <subcellularLocation>
        <location evidence="1">Mitochondrion inner membrane</location>
        <topology evidence="1">Multi-pass membrane protein</topology>
    </subcellularLocation>
</comment>
<dbReference type="PANTHER" id="PTHR45671">
    <property type="entry name" value="SOLUTE CARRIER FAMILY 25 (MITOCHONDRIAL CARRIER PHOSPHATE CARRIER), MEMBER 3, LIKE-RELATED-RELATED"/>
    <property type="match status" value="1"/>
</dbReference>
<name>D7G037_ECTSI</name>
<feature type="repeat" description="Solcar" evidence="10">
    <location>
        <begin position="401"/>
        <end position="484"/>
    </location>
</feature>
<dbReference type="PRINTS" id="PR00926">
    <property type="entry name" value="MITOCARRIER"/>
</dbReference>
<dbReference type="InterPro" id="IPR002067">
    <property type="entry name" value="MCP"/>
</dbReference>
<dbReference type="EMBL" id="FN649751">
    <property type="protein sequence ID" value="CBJ32919.1"/>
    <property type="molecule type" value="Genomic_DNA"/>
</dbReference>
<dbReference type="InterPro" id="IPR044677">
    <property type="entry name" value="SLC25A3/Pic2/Mir1-like"/>
</dbReference>
<keyword evidence="6" id="KW-0999">Mitochondrion inner membrane</keyword>
<evidence type="ECO:0000256" key="11">
    <source>
        <dbReference type="SAM" id="MobiDB-lite"/>
    </source>
</evidence>
<evidence type="ECO:0000256" key="2">
    <source>
        <dbReference type="ARBA" id="ARBA00006375"/>
    </source>
</evidence>
<evidence type="ECO:0000256" key="7">
    <source>
        <dbReference type="ARBA" id="ARBA00022989"/>
    </source>
</evidence>
<evidence type="ECO:0000256" key="9">
    <source>
        <dbReference type="ARBA" id="ARBA00023136"/>
    </source>
</evidence>
<dbReference type="STRING" id="2880.D7G037"/>
<dbReference type="OrthoDB" id="427452at2759"/>
<keyword evidence="7" id="KW-1133">Transmembrane helix</keyword>
<feature type="compositionally biased region" description="Low complexity" evidence="11">
    <location>
        <begin position="22"/>
        <end position="36"/>
    </location>
</feature>
<dbReference type="Pfam" id="PF00153">
    <property type="entry name" value="Mito_carr"/>
    <property type="match status" value="3"/>
</dbReference>
<feature type="repeat" description="Solcar" evidence="10">
    <location>
        <begin position="498"/>
        <end position="581"/>
    </location>
</feature>
<evidence type="ECO:0000256" key="10">
    <source>
        <dbReference type="PROSITE-ProRule" id="PRU00282"/>
    </source>
</evidence>
<feature type="compositionally biased region" description="Polar residues" evidence="11">
    <location>
        <begin position="8"/>
        <end position="18"/>
    </location>
</feature>
<sequence>MRLLGVDDNNNQEGTSPRQQEESSSPAAPPQRSASALGPAARGATSRLELLRQTSAAAALVGAATAGLLLPTRQVRASTTDSSRTPVAKMAAAASERMVWVNEDSGTVSSRLSQADETYGQGFVAYLARFLLNYDEGCRDYFKGKLDCTLPKRDGSHVWEEFRGFVAAVGLGLHEFQGSKGARELLESLSRKYDSDGAPQQLAMLFSLLPPDVQPVPDIKSLLSFPTGSASGFRAVRSSAFDKDLDFKSIFGKSPSALLPEELRPRYDEGVGAFFVPGVPRQAEMAFGARGPFPTSKERSLTAADFAVFAACGAVGCTSTHLTVIPLDVVKTRLQTDPGRYSGLAGGVTTIAKEEGWMMLMQGFGPTLAGYLWYGITVYPGYELFKRLFMQLVGPLNAALFRVPLVLAAGAAATCIACIGVCPAEAVRIRQVADPAVGSMPSAIKQIVAESGWGKLYEGLPSILFRQISFGMMKFLVFDFFTDFAYDLVPYLADQKSTQLAVSLTSGLVAGVCAAIVSQPADTVLSTMSRSPDRLSIPNTIRTIVDERGPGGLFLGLPSRIVWSGAIISGQFLLYDLCKTALHVSVDDLRVFLDVVASAGL</sequence>
<dbReference type="GO" id="GO:0005743">
    <property type="term" value="C:mitochondrial inner membrane"/>
    <property type="evidence" value="ECO:0007669"/>
    <property type="project" value="UniProtKB-SubCell"/>
</dbReference>
<dbReference type="InterPro" id="IPR018108">
    <property type="entry name" value="MCP_transmembrane"/>
</dbReference>
<keyword evidence="3" id="KW-0813">Transport</keyword>
<feature type="region of interest" description="Disordered" evidence="11">
    <location>
        <begin position="1"/>
        <end position="41"/>
    </location>
</feature>
<dbReference type="GO" id="GO:1990547">
    <property type="term" value="P:mitochondrial phosphate ion transmembrane transport"/>
    <property type="evidence" value="ECO:0007669"/>
    <property type="project" value="InterPro"/>
</dbReference>
<dbReference type="OMA" id="YLWYGIT"/>
<organism evidence="12 13">
    <name type="scientific">Ectocarpus siliculosus</name>
    <name type="common">Brown alga</name>
    <name type="synonym">Conferva siliculosa</name>
    <dbReference type="NCBI Taxonomy" id="2880"/>
    <lineage>
        <taxon>Eukaryota</taxon>
        <taxon>Sar</taxon>
        <taxon>Stramenopiles</taxon>
        <taxon>Ochrophyta</taxon>
        <taxon>PX clade</taxon>
        <taxon>Phaeophyceae</taxon>
        <taxon>Ectocarpales</taxon>
        <taxon>Ectocarpaceae</taxon>
        <taxon>Ectocarpus</taxon>
    </lineage>
</organism>
<evidence type="ECO:0000256" key="4">
    <source>
        <dbReference type="ARBA" id="ARBA00022692"/>
    </source>
</evidence>